<organism evidence="1 2">
    <name type="scientific">Streptococcus salivarius</name>
    <dbReference type="NCBI Taxonomy" id="1304"/>
    <lineage>
        <taxon>Bacteria</taxon>
        <taxon>Bacillati</taxon>
        <taxon>Bacillota</taxon>
        <taxon>Bacilli</taxon>
        <taxon>Lactobacillales</taxon>
        <taxon>Streptococcaceae</taxon>
        <taxon>Streptococcus</taxon>
    </lineage>
</organism>
<keyword evidence="1" id="KW-0614">Plasmid</keyword>
<evidence type="ECO:0000313" key="1">
    <source>
        <dbReference type="EMBL" id="QMI52097.1"/>
    </source>
</evidence>
<dbReference type="RefSeq" id="WP_181671422.1">
    <property type="nucleotide sequence ID" value="NZ_CP054155.1"/>
</dbReference>
<reference evidence="1 2" key="1">
    <citation type="journal article" date="2020" name="Microbiol. Resour. Announc.">
        <title>Complete Genome Sequence of Streptococcus salivarius DB-B5, a Novel Probiotic Candidate Isolated from the Supragingival Plaque of a Healthy Female Subject.</title>
        <authorList>
            <person name="Fields F.R."/>
            <person name="Li X."/>
            <person name="Navarre W.W."/>
            <person name="Naito M."/>
        </authorList>
    </citation>
    <scope>NUCLEOTIDE SEQUENCE [LARGE SCALE GENOMIC DNA]</scope>
    <source>
        <strain evidence="1 2">DB-B5</strain>
        <plasmid evidence="1 2">pIKMIN-B502</plasmid>
    </source>
</reference>
<sequence>MEIGQIVTLQPKSLSYQGDSLTLYQDEQLQILDLTNSEVTFKRLSDGKTHTVPRSSIEFLVE</sequence>
<proteinExistence type="predicted"/>
<evidence type="ECO:0008006" key="3">
    <source>
        <dbReference type="Google" id="ProtNLM"/>
    </source>
</evidence>
<evidence type="ECO:0000313" key="2">
    <source>
        <dbReference type="Proteomes" id="UP000516705"/>
    </source>
</evidence>
<gene>
    <name evidence="1" type="ORF">HRE60_10460</name>
</gene>
<accession>A0A7L6WQ33</accession>
<dbReference type="EMBL" id="CP054155">
    <property type="protein sequence ID" value="QMI52097.1"/>
    <property type="molecule type" value="Genomic_DNA"/>
</dbReference>
<geneLocation type="plasmid" evidence="1 2">
    <name>pIKMIN-B502</name>
</geneLocation>
<dbReference type="Proteomes" id="UP000516705">
    <property type="component" value="Plasmid pIKMIN-B502"/>
</dbReference>
<name>A0A7L6WQ33_STRSL</name>
<protein>
    <recommendedName>
        <fullName evidence="3">Bacteriocin</fullName>
    </recommendedName>
</protein>
<dbReference type="AlphaFoldDB" id="A0A7L6WQ33"/>